<dbReference type="Pfam" id="PF25327">
    <property type="entry name" value="UBL_ZFAND1"/>
    <property type="match status" value="1"/>
</dbReference>
<evidence type="ECO:0000256" key="3">
    <source>
        <dbReference type="ARBA" id="ARBA00022833"/>
    </source>
</evidence>
<organism evidence="7 8">
    <name type="scientific">Coccidioides immitis RMSCC 2394</name>
    <dbReference type="NCBI Taxonomy" id="404692"/>
    <lineage>
        <taxon>Eukaryota</taxon>
        <taxon>Fungi</taxon>
        <taxon>Dikarya</taxon>
        <taxon>Ascomycota</taxon>
        <taxon>Pezizomycotina</taxon>
        <taxon>Eurotiomycetes</taxon>
        <taxon>Eurotiomycetidae</taxon>
        <taxon>Onygenales</taxon>
        <taxon>Onygenaceae</taxon>
        <taxon>Coccidioides</taxon>
    </lineage>
</organism>
<feature type="domain" description="AN1-type" evidence="6">
    <location>
        <begin position="26"/>
        <end position="74"/>
    </location>
</feature>
<dbReference type="Gene3D" id="4.10.1110.10">
    <property type="entry name" value="AN1-like Zinc finger"/>
    <property type="match status" value="2"/>
</dbReference>
<dbReference type="EMBL" id="DS028096">
    <property type="protein sequence ID" value="KMP06883.1"/>
    <property type="molecule type" value="Genomic_DNA"/>
</dbReference>
<protein>
    <recommendedName>
        <fullName evidence="6">AN1-type domain-containing protein</fullName>
    </recommendedName>
</protein>
<dbReference type="Proteomes" id="UP000054565">
    <property type="component" value="Unassembled WGS sequence"/>
</dbReference>
<dbReference type="SMART" id="SM00154">
    <property type="entry name" value="ZnF_AN1"/>
    <property type="match status" value="2"/>
</dbReference>
<dbReference type="PANTHER" id="PTHR14677">
    <property type="entry name" value="ARSENITE INDUCUBLE RNA ASSOCIATED PROTEIN AIP-1-RELATED"/>
    <property type="match status" value="1"/>
</dbReference>
<keyword evidence="1" id="KW-0479">Metal-binding</keyword>
<dbReference type="AlphaFoldDB" id="A0A0J6YIX3"/>
<evidence type="ECO:0000256" key="5">
    <source>
        <dbReference type="SAM" id="MobiDB-lite"/>
    </source>
</evidence>
<dbReference type="STRING" id="404692.A0A0J6YIX3"/>
<sequence length="332" mass="36859">MPPFPSPATGQQRESYTQMGPEHDLESIGKHCQFEYCHQLDFLPFRCESCKKTYCLDHRTETAHKCPNAGEWAAARRRKEASATSNNNNNNRMLSPSTLLPNSKPTIYNSAQCSHPKCKTLIHTLQNPGVHCQNCNRHYCLSHRLREDHDCTKLIPLGARPVGGKSVAQTNVDKARSAFSKLRAWGKDKSSSVTANLAPKPKPPSSAATRIANLNALKRSAKGDSNLDVSKRFYLHVEASADTTKSKFPSGDFYFDSSWSVGRVLDDAAKRFQVQNVNNRVEGEDERLRVFHVEGGRLLDFSEKIGNCKVAQGDTIVLLRGVGPPIPDLIEA</sequence>
<dbReference type="PANTHER" id="PTHR14677:SF40">
    <property type="entry name" value="CDC48-ASSOCIATED UBIQUITIN-LIKE_ZINC FINGER PROTEIN 1"/>
    <property type="match status" value="1"/>
</dbReference>
<evidence type="ECO:0000313" key="7">
    <source>
        <dbReference type="EMBL" id="KMP06883.1"/>
    </source>
</evidence>
<reference evidence="8" key="1">
    <citation type="journal article" date="2010" name="Genome Res.">
        <title>Population genomic sequencing of Coccidioides fungi reveals recent hybridization and transposon control.</title>
        <authorList>
            <person name="Neafsey D.E."/>
            <person name="Barker B.M."/>
            <person name="Sharpton T.J."/>
            <person name="Stajich J.E."/>
            <person name="Park D.J."/>
            <person name="Whiston E."/>
            <person name="Hung C.-Y."/>
            <person name="McMahan C."/>
            <person name="White J."/>
            <person name="Sykes S."/>
            <person name="Heiman D."/>
            <person name="Young S."/>
            <person name="Zeng Q."/>
            <person name="Abouelleil A."/>
            <person name="Aftuck L."/>
            <person name="Bessette D."/>
            <person name="Brown A."/>
            <person name="FitzGerald M."/>
            <person name="Lui A."/>
            <person name="Macdonald J.P."/>
            <person name="Priest M."/>
            <person name="Orbach M.J."/>
            <person name="Galgiani J.N."/>
            <person name="Kirkland T.N."/>
            <person name="Cole G.T."/>
            <person name="Birren B.W."/>
            <person name="Henn M.R."/>
            <person name="Taylor J.W."/>
            <person name="Rounsley S.D."/>
        </authorList>
    </citation>
    <scope>NUCLEOTIDE SEQUENCE [LARGE SCALE GENOMIC DNA]</scope>
    <source>
        <strain evidence="8">RMSCC 2394</strain>
    </source>
</reference>
<dbReference type="OrthoDB" id="431929at2759"/>
<evidence type="ECO:0000256" key="2">
    <source>
        <dbReference type="ARBA" id="ARBA00022771"/>
    </source>
</evidence>
<evidence type="ECO:0000313" key="8">
    <source>
        <dbReference type="Proteomes" id="UP000054565"/>
    </source>
</evidence>
<dbReference type="GO" id="GO:0005737">
    <property type="term" value="C:cytoplasm"/>
    <property type="evidence" value="ECO:0007669"/>
    <property type="project" value="TreeGrafter"/>
</dbReference>
<dbReference type="SUPFAM" id="SSF118310">
    <property type="entry name" value="AN1-like Zinc finger"/>
    <property type="match status" value="2"/>
</dbReference>
<evidence type="ECO:0000256" key="4">
    <source>
        <dbReference type="PROSITE-ProRule" id="PRU00449"/>
    </source>
</evidence>
<keyword evidence="3" id="KW-0862">Zinc</keyword>
<dbReference type="InterPro" id="IPR057358">
    <property type="entry name" value="UBL_ZFAND1-like"/>
</dbReference>
<accession>A0A0J6YIX3</accession>
<evidence type="ECO:0000259" key="6">
    <source>
        <dbReference type="PROSITE" id="PS51039"/>
    </source>
</evidence>
<gene>
    <name evidence="7" type="ORF">CIRG_06564</name>
</gene>
<keyword evidence="2 4" id="KW-0863">Zinc-finger</keyword>
<name>A0A0J6YIX3_COCIT</name>
<proteinExistence type="predicted"/>
<feature type="region of interest" description="Disordered" evidence="5">
    <location>
        <begin position="77"/>
        <end position="97"/>
    </location>
</feature>
<dbReference type="InterPro" id="IPR035896">
    <property type="entry name" value="AN1-like_Znf"/>
</dbReference>
<dbReference type="InterPro" id="IPR000058">
    <property type="entry name" value="Znf_AN1"/>
</dbReference>
<evidence type="ECO:0000256" key="1">
    <source>
        <dbReference type="ARBA" id="ARBA00022723"/>
    </source>
</evidence>
<feature type="region of interest" description="Disordered" evidence="5">
    <location>
        <begin position="1"/>
        <end position="22"/>
    </location>
</feature>
<dbReference type="GO" id="GO:0008270">
    <property type="term" value="F:zinc ion binding"/>
    <property type="evidence" value="ECO:0007669"/>
    <property type="project" value="UniProtKB-KW"/>
</dbReference>
<feature type="domain" description="AN1-type" evidence="6">
    <location>
        <begin position="107"/>
        <end position="159"/>
    </location>
</feature>
<feature type="compositionally biased region" description="Polar residues" evidence="5">
    <location>
        <begin position="8"/>
        <end position="18"/>
    </location>
</feature>
<dbReference type="PROSITE" id="PS51039">
    <property type="entry name" value="ZF_AN1"/>
    <property type="match status" value="2"/>
</dbReference>
<dbReference type="Pfam" id="PF01428">
    <property type="entry name" value="zf-AN1"/>
    <property type="match status" value="2"/>
</dbReference>